<evidence type="ECO:0000256" key="3">
    <source>
        <dbReference type="PROSITE-ProRule" id="PRU00284"/>
    </source>
</evidence>
<accession>A0AAX2MBI1</accession>
<dbReference type="GO" id="GO:0006935">
    <property type="term" value="P:chemotaxis"/>
    <property type="evidence" value="ECO:0007669"/>
    <property type="project" value="UniProtKB-KW"/>
</dbReference>
<dbReference type="Pfam" id="PF00015">
    <property type="entry name" value="MCPsignal"/>
    <property type="match status" value="1"/>
</dbReference>
<dbReference type="GO" id="GO:0004888">
    <property type="term" value="F:transmembrane signaling receptor activity"/>
    <property type="evidence" value="ECO:0007669"/>
    <property type="project" value="TreeGrafter"/>
</dbReference>
<evidence type="ECO:0000259" key="5">
    <source>
        <dbReference type="PROSITE" id="PS50111"/>
    </source>
</evidence>
<dbReference type="PROSITE" id="PS50111">
    <property type="entry name" value="CHEMOTAXIS_TRANSDUC_2"/>
    <property type="match status" value="1"/>
</dbReference>
<keyword evidence="3" id="KW-0807">Transducer</keyword>
<evidence type="ECO:0000256" key="2">
    <source>
        <dbReference type="ARBA" id="ARBA00029447"/>
    </source>
</evidence>
<dbReference type="SUPFAM" id="SSF58104">
    <property type="entry name" value="Methyl-accepting chemotaxis protein (MCP) signaling domain"/>
    <property type="match status" value="1"/>
</dbReference>
<dbReference type="Proteomes" id="UP000254029">
    <property type="component" value="Unassembled WGS sequence"/>
</dbReference>
<dbReference type="PROSITE" id="PS50885">
    <property type="entry name" value="HAMP"/>
    <property type="match status" value="1"/>
</dbReference>
<dbReference type="PROSITE" id="PS51257">
    <property type="entry name" value="PROKAR_LIPOPROTEIN"/>
    <property type="match status" value="1"/>
</dbReference>
<dbReference type="PANTHER" id="PTHR43531:SF11">
    <property type="entry name" value="METHYL-ACCEPTING CHEMOTAXIS PROTEIN 3"/>
    <property type="match status" value="1"/>
</dbReference>
<evidence type="ECO:0000313" key="7">
    <source>
        <dbReference type="EMBL" id="SUX33241.1"/>
    </source>
</evidence>
<reference evidence="7 8" key="1">
    <citation type="submission" date="2018-06" db="EMBL/GenBank/DDBJ databases">
        <authorList>
            <consortium name="Pathogen Informatics"/>
            <person name="Doyle S."/>
        </authorList>
    </citation>
    <scope>NUCLEOTIDE SEQUENCE [LARGE SCALE GENOMIC DNA]</scope>
    <source>
        <strain evidence="7 8">NCTC8684</strain>
    </source>
</reference>
<dbReference type="AlphaFoldDB" id="A0AAX2MBI1"/>
<proteinExistence type="inferred from homology"/>
<dbReference type="EMBL" id="UIGR01000001">
    <property type="protein sequence ID" value="SUX33241.1"/>
    <property type="molecule type" value="Genomic_DNA"/>
</dbReference>
<protein>
    <submittedName>
        <fullName evidence="7">Ribose and galactose chemoreceptor protein</fullName>
    </submittedName>
</protein>
<evidence type="ECO:0000256" key="1">
    <source>
        <dbReference type="ARBA" id="ARBA00022500"/>
    </source>
</evidence>
<gene>
    <name evidence="7" type="primary">trg_2</name>
    <name evidence="7" type="ORF">NCTC8684_02330</name>
</gene>
<name>A0AAX2MBI1_CHRVL</name>
<dbReference type="SMART" id="SM00283">
    <property type="entry name" value="MA"/>
    <property type="match status" value="1"/>
</dbReference>
<keyword evidence="1" id="KW-0145">Chemotaxis</keyword>
<sequence>MRHALSMKARLWLLALINLTVLLMLSIACLGQLRDMADDTRRELEQVNRGSRINHAMQLANLHFKVQVQDWKDVLLRGNNPADYQRYLAAFEAESAIVEQTLTQASGALRDGGESSAAIDAVRDEHRRLNARYRAALASFRQDDPLAGQAVDKLVRGMDRDMTDRLLRQSAGVQEGFERTLAEQIAEADKGYRHTRDLFAAISAVSLLALAGAIAQIGRGLFRQVGGEPAMVAEVAHRVASGDLTVKLEPRGGDDRSVLAAMQHMVNRLTGVIEQLRLDAEQLNATSSEVSASAQSLSQSASQQAASLEETSASVEQIAATVSQNSESAHLTDTMASQAALLANCGGEAVSRTVAAIRDISSRIDVIDDIAYQTNLLALNAAIEAAQAGSHGRGFTVVAAQVRKLAERSQDAAREICSLAGGSVDMAEQAGTALGEMLPAIRKTAELVQEIALASQEQSEGLQQINTAVCHLSLATQLSASTSEQLSAASDQLNAQADQLRRMIAYFRTRAAPA</sequence>
<dbReference type="InterPro" id="IPR003660">
    <property type="entry name" value="HAMP_dom"/>
</dbReference>
<feature type="transmembrane region" description="Helical" evidence="4">
    <location>
        <begin position="12"/>
        <end position="33"/>
    </location>
</feature>
<dbReference type="GO" id="GO:0007165">
    <property type="term" value="P:signal transduction"/>
    <property type="evidence" value="ECO:0007669"/>
    <property type="project" value="UniProtKB-KW"/>
</dbReference>
<keyword evidence="4" id="KW-1133">Transmembrane helix</keyword>
<feature type="transmembrane region" description="Helical" evidence="4">
    <location>
        <begin position="198"/>
        <end position="218"/>
    </location>
</feature>
<evidence type="ECO:0000259" key="6">
    <source>
        <dbReference type="PROSITE" id="PS50885"/>
    </source>
</evidence>
<comment type="similarity">
    <text evidence="2">Belongs to the methyl-accepting chemotaxis (MCP) protein family.</text>
</comment>
<dbReference type="InterPro" id="IPR004089">
    <property type="entry name" value="MCPsignal_dom"/>
</dbReference>
<dbReference type="RefSeq" id="WP_223938160.1">
    <property type="nucleotide sequence ID" value="NZ_JBHMEH010000004.1"/>
</dbReference>
<feature type="domain" description="Methyl-accepting transducer" evidence="5">
    <location>
        <begin position="279"/>
        <end position="494"/>
    </location>
</feature>
<comment type="caution">
    <text evidence="7">The sequence shown here is derived from an EMBL/GenBank/DDBJ whole genome shotgun (WGS) entry which is preliminary data.</text>
</comment>
<dbReference type="InterPro" id="IPR051310">
    <property type="entry name" value="MCP_chemotaxis"/>
</dbReference>
<evidence type="ECO:0000313" key="8">
    <source>
        <dbReference type="Proteomes" id="UP000254029"/>
    </source>
</evidence>
<keyword evidence="4" id="KW-0472">Membrane</keyword>
<feature type="domain" description="HAMP" evidence="6">
    <location>
        <begin position="232"/>
        <end position="274"/>
    </location>
</feature>
<dbReference type="GO" id="GO:0005886">
    <property type="term" value="C:plasma membrane"/>
    <property type="evidence" value="ECO:0007669"/>
    <property type="project" value="TreeGrafter"/>
</dbReference>
<organism evidence="7 8">
    <name type="scientific">Chromobacterium violaceum</name>
    <dbReference type="NCBI Taxonomy" id="536"/>
    <lineage>
        <taxon>Bacteria</taxon>
        <taxon>Pseudomonadati</taxon>
        <taxon>Pseudomonadota</taxon>
        <taxon>Betaproteobacteria</taxon>
        <taxon>Neisseriales</taxon>
        <taxon>Chromobacteriaceae</taxon>
        <taxon>Chromobacterium</taxon>
    </lineage>
</organism>
<dbReference type="Gene3D" id="1.10.287.950">
    <property type="entry name" value="Methyl-accepting chemotaxis protein"/>
    <property type="match status" value="1"/>
</dbReference>
<dbReference type="PANTHER" id="PTHR43531">
    <property type="entry name" value="PROTEIN ICFG"/>
    <property type="match status" value="1"/>
</dbReference>
<keyword evidence="4" id="KW-0812">Transmembrane</keyword>
<evidence type="ECO:0000256" key="4">
    <source>
        <dbReference type="SAM" id="Phobius"/>
    </source>
</evidence>